<reference evidence="3" key="1">
    <citation type="submission" date="2006-10" db="EMBL/GenBank/DDBJ databases">
        <authorList>
            <person name="Amadeo P."/>
            <person name="Zhao Q."/>
            <person name="Wortman J."/>
            <person name="Fraser-Liggett C."/>
            <person name="Carlton J."/>
        </authorList>
    </citation>
    <scope>NUCLEOTIDE SEQUENCE</scope>
    <source>
        <strain evidence="3">G3</strain>
    </source>
</reference>
<evidence type="ECO:0000313" key="3">
    <source>
        <dbReference type="EMBL" id="EAX94842.1"/>
    </source>
</evidence>
<evidence type="ECO:0000256" key="1">
    <source>
        <dbReference type="SAM" id="MobiDB-lite"/>
    </source>
</evidence>
<dbReference type="Pfam" id="PF10416">
    <property type="entry name" value="IBD"/>
    <property type="match status" value="1"/>
</dbReference>
<feature type="domain" description="Initiator binding" evidence="2">
    <location>
        <begin position="19"/>
        <end position="143"/>
    </location>
</feature>
<reference evidence="3" key="2">
    <citation type="journal article" date="2007" name="Science">
        <title>Draft genome sequence of the sexually transmitted pathogen Trichomonas vaginalis.</title>
        <authorList>
            <person name="Carlton J.M."/>
            <person name="Hirt R.P."/>
            <person name="Silva J.C."/>
            <person name="Delcher A.L."/>
            <person name="Schatz M."/>
            <person name="Zhao Q."/>
            <person name="Wortman J.R."/>
            <person name="Bidwell S.L."/>
            <person name="Alsmark U.C.M."/>
            <person name="Besteiro S."/>
            <person name="Sicheritz-Ponten T."/>
            <person name="Noel C.J."/>
            <person name="Dacks J.B."/>
            <person name="Foster P.G."/>
            <person name="Simillion C."/>
            <person name="Van de Peer Y."/>
            <person name="Miranda-Saavedra D."/>
            <person name="Barton G.J."/>
            <person name="Westrop G.D."/>
            <person name="Mueller S."/>
            <person name="Dessi D."/>
            <person name="Fiori P.L."/>
            <person name="Ren Q."/>
            <person name="Paulsen I."/>
            <person name="Zhang H."/>
            <person name="Bastida-Corcuera F.D."/>
            <person name="Simoes-Barbosa A."/>
            <person name="Brown M.T."/>
            <person name="Hayes R.D."/>
            <person name="Mukherjee M."/>
            <person name="Okumura C.Y."/>
            <person name="Schneider R."/>
            <person name="Smith A.J."/>
            <person name="Vanacova S."/>
            <person name="Villalvazo M."/>
            <person name="Haas B.J."/>
            <person name="Pertea M."/>
            <person name="Feldblyum T.V."/>
            <person name="Utterback T.R."/>
            <person name="Shu C.L."/>
            <person name="Osoegawa K."/>
            <person name="de Jong P.J."/>
            <person name="Hrdy I."/>
            <person name="Horvathova L."/>
            <person name="Zubacova Z."/>
            <person name="Dolezal P."/>
            <person name="Malik S.B."/>
            <person name="Logsdon J.M. Jr."/>
            <person name="Henze K."/>
            <person name="Gupta A."/>
            <person name="Wang C.C."/>
            <person name="Dunne R.L."/>
            <person name="Upcroft J.A."/>
            <person name="Upcroft P."/>
            <person name="White O."/>
            <person name="Salzberg S.L."/>
            <person name="Tang P."/>
            <person name="Chiu C.-H."/>
            <person name="Lee Y.-S."/>
            <person name="Embley T.M."/>
            <person name="Coombs G.H."/>
            <person name="Mottram J.C."/>
            <person name="Tachezy J."/>
            <person name="Fraser-Liggett C.M."/>
            <person name="Johnson P.J."/>
        </authorList>
    </citation>
    <scope>NUCLEOTIDE SEQUENCE [LARGE SCALE GENOMIC DNA]</scope>
    <source>
        <strain evidence="3">G3</strain>
    </source>
</reference>
<dbReference type="RefSeq" id="XP_001307772.1">
    <property type="nucleotide sequence ID" value="XM_001307771.1"/>
</dbReference>
<dbReference type="VEuPathDB" id="TrichDB:TVAG_049110"/>
<dbReference type="OrthoDB" id="10493306at2759"/>
<gene>
    <name evidence="3" type="ORF">TVAG_049110</name>
</gene>
<organism evidence="3 4">
    <name type="scientific">Trichomonas vaginalis (strain ATCC PRA-98 / G3)</name>
    <dbReference type="NCBI Taxonomy" id="412133"/>
    <lineage>
        <taxon>Eukaryota</taxon>
        <taxon>Metamonada</taxon>
        <taxon>Parabasalia</taxon>
        <taxon>Trichomonadida</taxon>
        <taxon>Trichomonadidae</taxon>
        <taxon>Trichomonas</taxon>
    </lineage>
</organism>
<dbReference type="AlphaFoldDB" id="A2FJR0"/>
<evidence type="ECO:0000259" key="2">
    <source>
        <dbReference type="Pfam" id="PF10416"/>
    </source>
</evidence>
<dbReference type="VEuPathDB" id="TrichDB:TVAGG3_0929300"/>
<feature type="region of interest" description="Disordered" evidence="1">
    <location>
        <begin position="257"/>
        <end position="310"/>
    </location>
</feature>
<dbReference type="EMBL" id="DS113834">
    <property type="protein sequence ID" value="EAX94842.1"/>
    <property type="molecule type" value="Genomic_DNA"/>
</dbReference>
<evidence type="ECO:0000313" key="4">
    <source>
        <dbReference type="Proteomes" id="UP000001542"/>
    </source>
</evidence>
<accession>A2FJR0</accession>
<dbReference type="InParanoid" id="A2FJR0"/>
<name>A2FJR0_TRIV3</name>
<protein>
    <submittedName>
        <fullName evidence="3">Potassium/sodium hyperpolarization-activated cyclic nucleotide-gated channel 1, putative</fullName>
    </submittedName>
</protein>
<dbReference type="KEGG" id="tva:4752585"/>
<proteinExistence type="predicted"/>
<dbReference type="InterPro" id="IPR018845">
    <property type="entry name" value="Initiator-bd"/>
</dbReference>
<keyword evidence="4" id="KW-1185">Reference proteome</keyword>
<dbReference type="Proteomes" id="UP000001542">
    <property type="component" value="Unassembled WGS sequence"/>
</dbReference>
<sequence>MEQSDEVATPKFFDMLSDDDKTLYQNLRSSLSSHACRNRRGKRLENFSEMLSTIKTFCLRHNEDDWKRCLVCGVCWLPNGIAINTRHLSLLIDKCKSSINGSLQKMGYSTLQSRSESSGALSDTIPLIKNNFNELREWTIRQFIANTPAPQMPAGLFMGFSPTPTLSQQMIPALTGGLTYQAMTPIPQLPINTMSFMMAAIPQQIPQMTKMNYHMPMAQQMTQLPRSQSHPIQQMQQQLIPPNMQTGMMNPQMTSMMNQQQPQPIMPQQPMQQQQPMQNVPQMQQQQQPTQPEENAGPTIFEEDNDPLALTPYFFFDDEDLPADDH</sequence>
<feature type="compositionally biased region" description="Low complexity" evidence="1">
    <location>
        <begin position="257"/>
        <end position="292"/>
    </location>
</feature>